<name>A0A7K0DUB1_9NOCA</name>
<evidence type="ECO:0000313" key="2">
    <source>
        <dbReference type="EMBL" id="MQY29350.1"/>
    </source>
</evidence>
<reference evidence="2 3" key="1">
    <citation type="submission" date="2019-10" db="EMBL/GenBank/DDBJ databases">
        <title>Nocardia macrotermitis sp. nov. and Nocardia aurantia sp. nov., isolated from the gut of fungus growing-termite Macrotermes natalensis.</title>
        <authorList>
            <person name="Benndorf R."/>
            <person name="Schwitalla J."/>
            <person name="Martin K."/>
            <person name="De Beer W."/>
            <person name="Kaster A.-K."/>
            <person name="Vollmers J."/>
            <person name="Poulsen M."/>
            <person name="Beemelmanns C."/>
        </authorList>
    </citation>
    <scope>NUCLEOTIDE SEQUENCE [LARGE SCALE GENOMIC DNA]</scope>
    <source>
        <strain evidence="2 3">RB56</strain>
    </source>
</reference>
<comment type="caution">
    <text evidence="2">The sequence shown here is derived from an EMBL/GenBank/DDBJ whole genome shotgun (WGS) entry which is preliminary data.</text>
</comment>
<dbReference type="AlphaFoldDB" id="A0A7K0DUB1"/>
<dbReference type="RefSeq" id="WP_153346187.1">
    <property type="nucleotide sequence ID" value="NZ_WEGI01000011.1"/>
</dbReference>
<dbReference type="Proteomes" id="UP000431401">
    <property type="component" value="Unassembled WGS sequence"/>
</dbReference>
<protein>
    <submittedName>
        <fullName evidence="2">Uncharacterized protein</fullName>
    </submittedName>
</protein>
<feature type="region of interest" description="Disordered" evidence="1">
    <location>
        <begin position="1"/>
        <end position="20"/>
    </location>
</feature>
<dbReference type="OrthoDB" id="3812886at2"/>
<organism evidence="2 3">
    <name type="scientific">Nocardia aurantia</name>
    <dbReference type="NCBI Taxonomy" id="2585199"/>
    <lineage>
        <taxon>Bacteria</taxon>
        <taxon>Bacillati</taxon>
        <taxon>Actinomycetota</taxon>
        <taxon>Actinomycetes</taxon>
        <taxon>Mycobacteriales</taxon>
        <taxon>Nocardiaceae</taxon>
        <taxon>Nocardia</taxon>
    </lineage>
</organism>
<dbReference type="EMBL" id="WEGI01000011">
    <property type="protein sequence ID" value="MQY29350.1"/>
    <property type="molecule type" value="Genomic_DNA"/>
</dbReference>
<sequence length="309" mass="35547">MGWFNRRQRRDPGTDPRDSAFSFLSADEGRRFRATMREVLAERGIEGVVSETHLTTMDGAQLGFYNIAAYCHSYGGDPGSWPALIREHLDRLLREHHSDPLDLPHDELLPTVFPRVVPDFQMQYRDEFRYGPEVAEGLWVVLAIDRPDTVTTMPDTAIAELGGFDRLWPRAMENLRALPIPAHHTFGRQSGGWFHAMVDDSYFTASRVLILDELLTRMEVPFGDDGVLVTMPNRTQLVFRPLDGSRFATAVHDMTDFTIRGYVDTPGLVSPHLYWWRHGELTQLTQHEDDRITFDLPEDFRELLDRYGE</sequence>
<evidence type="ECO:0000313" key="3">
    <source>
        <dbReference type="Proteomes" id="UP000431401"/>
    </source>
</evidence>
<evidence type="ECO:0000256" key="1">
    <source>
        <dbReference type="SAM" id="MobiDB-lite"/>
    </source>
</evidence>
<keyword evidence="3" id="KW-1185">Reference proteome</keyword>
<proteinExistence type="predicted"/>
<gene>
    <name evidence="2" type="ORF">NRB56_49400</name>
</gene>
<accession>A0A7K0DUB1</accession>